<dbReference type="SUPFAM" id="SSF46689">
    <property type="entry name" value="Homeodomain-like"/>
    <property type="match status" value="1"/>
</dbReference>
<comment type="caution">
    <text evidence="6">The sequence shown here is derived from an EMBL/GenBank/DDBJ whole genome shotgun (WGS) entry which is preliminary data.</text>
</comment>
<keyword evidence="2 4" id="KW-0238">DNA-binding</keyword>
<dbReference type="InterPro" id="IPR001647">
    <property type="entry name" value="HTH_TetR"/>
</dbReference>
<proteinExistence type="predicted"/>
<accession>A0ABS2U4Y9</accession>
<sequence>MPRGCPSGTVEGGSVVTTFAEQVAVQAAEQAAGPAARRGQRTRADALRNRERIVGAAREVLVEFGPEVPFDEIARRAGIGNATLYRHFPDRRALLHEVVLSVVTRSADHAEAAVGDPDPYAGLRRFAHAAVDENVGAMCSLLLAEGDGEQDFPALAAQYRRLVAAVETVMDRARRTGQLRDDVTFDDLMVAVAQLSRPLPGITCMGFDAHRHLRLFLDGLRTAAATTPAPRAATTTS</sequence>
<name>A0ABS2U4Y9_9ACTN</name>
<dbReference type="PANTHER" id="PTHR30055:SF234">
    <property type="entry name" value="HTH-TYPE TRANSCRIPTIONAL REGULATOR BETI"/>
    <property type="match status" value="1"/>
</dbReference>
<evidence type="ECO:0000256" key="2">
    <source>
        <dbReference type="ARBA" id="ARBA00023125"/>
    </source>
</evidence>
<evidence type="ECO:0000256" key="1">
    <source>
        <dbReference type="ARBA" id="ARBA00023015"/>
    </source>
</evidence>
<organism evidence="6 7">
    <name type="scientific">Actinacidiphila acididurans</name>
    <dbReference type="NCBI Taxonomy" id="2784346"/>
    <lineage>
        <taxon>Bacteria</taxon>
        <taxon>Bacillati</taxon>
        <taxon>Actinomycetota</taxon>
        <taxon>Actinomycetes</taxon>
        <taxon>Kitasatosporales</taxon>
        <taxon>Streptomycetaceae</taxon>
        <taxon>Actinacidiphila</taxon>
    </lineage>
</organism>
<dbReference type="SUPFAM" id="SSF48498">
    <property type="entry name" value="Tetracyclin repressor-like, C-terminal domain"/>
    <property type="match status" value="1"/>
</dbReference>
<dbReference type="InterPro" id="IPR009057">
    <property type="entry name" value="Homeodomain-like_sf"/>
</dbReference>
<dbReference type="InterPro" id="IPR049445">
    <property type="entry name" value="TetR_SbtR-like_C"/>
</dbReference>
<feature type="DNA-binding region" description="H-T-H motif" evidence="4">
    <location>
        <begin position="69"/>
        <end position="88"/>
    </location>
</feature>
<evidence type="ECO:0000313" key="6">
    <source>
        <dbReference type="EMBL" id="MBM9510226.1"/>
    </source>
</evidence>
<evidence type="ECO:0000259" key="5">
    <source>
        <dbReference type="PROSITE" id="PS50977"/>
    </source>
</evidence>
<keyword evidence="7" id="KW-1185">Reference proteome</keyword>
<evidence type="ECO:0000313" key="7">
    <source>
        <dbReference type="Proteomes" id="UP000749040"/>
    </source>
</evidence>
<protein>
    <submittedName>
        <fullName evidence="6">TetR/AcrR family transcriptional regulator</fullName>
    </submittedName>
</protein>
<dbReference type="PRINTS" id="PR00455">
    <property type="entry name" value="HTHTETR"/>
</dbReference>
<reference evidence="6 7" key="1">
    <citation type="submission" date="2021-01" db="EMBL/GenBank/DDBJ databases">
        <title>Streptomyces acididurans sp. nov., isolated from a peat swamp forest soil.</title>
        <authorList>
            <person name="Chantavorakit T."/>
            <person name="Duangmal K."/>
        </authorList>
    </citation>
    <scope>NUCLEOTIDE SEQUENCE [LARGE SCALE GENOMIC DNA]</scope>
    <source>
        <strain evidence="6 7">KK5PA1</strain>
    </source>
</reference>
<feature type="domain" description="HTH tetR-type" evidence="5">
    <location>
        <begin position="47"/>
        <end position="106"/>
    </location>
</feature>
<dbReference type="Pfam" id="PF21597">
    <property type="entry name" value="TetR_C_43"/>
    <property type="match status" value="1"/>
</dbReference>
<gene>
    <name evidence="6" type="ORF">ITX44_37855</name>
</gene>
<dbReference type="PROSITE" id="PS50977">
    <property type="entry name" value="HTH_TETR_2"/>
    <property type="match status" value="1"/>
</dbReference>
<dbReference type="Gene3D" id="1.10.357.10">
    <property type="entry name" value="Tetracycline Repressor, domain 2"/>
    <property type="match status" value="1"/>
</dbReference>
<keyword evidence="1" id="KW-0805">Transcription regulation</keyword>
<dbReference type="PANTHER" id="PTHR30055">
    <property type="entry name" value="HTH-TYPE TRANSCRIPTIONAL REGULATOR RUTR"/>
    <property type="match status" value="1"/>
</dbReference>
<dbReference type="EMBL" id="JADKYB010000033">
    <property type="protein sequence ID" value="MBM9510226.1"/>
    <property type="molecule type" value="Genomic_DNA"/>
</dbReference>
<dbReference type="InterPro" id="IPR036271">
    <property type="entry name" value="Tet_transcr_reg_TetR-rel_C_sf"/>
</dbReference>
<keyword evidence="3" id="KW-0804">Transcription</keyword>
<dbReference type="InterPro" id="IPR050109">
    <property type="entry name" value="HTH-type_TetR-like_transc_reg"/>
</dbReference>
<evidence type="ECO:0000256" key="3">
    <source>
        <dbReference type="ARBA" id="ARBA00023163"/>
    </source>
</evidence>
<evidence type="ECO:0000256" key="4">
    <source>
        <dbReference type="PROSITE-ProRule" id="PRU00335"/>
    </source>
</evidence>
<dbReference type="Proteomes" id="UP000749040">
    <property type="component" value="Unassembled WGS sequence"/>
</dbReference>
<dbReference type="Pfam" id="PF00440">
    <property type="entry name" value="TetR_N"/>
    <property type="match status" value="1"/>
</dbReference>